<name>L1JEZ5_GUITC</name>
<dbReference type="Proteomes" id="UP000011087">
    <property type="component" value="Unassembled WGS sequence"/>
</dbReference>
<keyword evidence="4" id="KW-1185">Reference proteome</keyword>
<evidence type="ECO:0000313" key="4">
    <source>
        <dbReference type="Proteomes" id="UP000011087"/>
    </source>
</evidence>
<feature type="transmembrane region" description="Helical" evidence="1">
    <location>
        <begin position="168"/>
        <end position="189"/>
    </location>
</feature>
<feature type="transmembrane region" description="Helical" evidence="1">
    <location>
        <begin position="256"/>
        <end position="280"/>
    </location>
</feature>
<dbReference type="AlphaFoldDB" id="L1JEZ5"/>
<evidence type="ECO:0000256" key="1">
    <source>
        <dbReference type="SAM" id="Phobius"/>
    </source>
</evidence>
<dbReference type="GeneID" id="17303697"/>
<dbReference type="RefSeq" id="XP_005834093.1">
    <property type="nucleotide sequence ID" value="XM_005834036.1"/>
</dbReference>
<feature type="transmembrane region" description="Helical" evidence="1">
    <location>
        <begin position="342"/>
        <end position="359"/>
    </location>
</feature>
<feature type="transmembrane region" description="Helical" evidence="1">
    <location>
        <begin position="365"/>
        <end position="387"/>
    </location>
</feature>
<dbReference type="EMBL" id="JH992991">
    <property type="protein sequence ID" value="EKX47113.1"/>
    <property type="molecule type" value="Genomic_DNA"/>
</dbReference>
<keyword evidence="1" id="KW-0472">Membrane</keyword>
<accession>L1JEZ5</accession>
<protein>
    <submittedName>
        <fullName evidence="2 3">Uncharacterized protein</fullName>
    </submittedName>
</protein>
<reference evidence="4" key="2">
    <citation type="submission" date="2012-11" db="EMBL/GenBank/DDBJ databases">
        <authorList>
            <person name="Kuo A."/>
            <person name="Curtis B.A."/>
            <person name="Tanifuji G."/>
            <person name="Burki F."/>
            <person name="Gruber A."/>
            <person name="Irimia M."/>
            <person name="Maruyama S."/>
            <person name="Arias M.C."/>
            <person name="Ball S.G."/>
            <person name="Gile G.H."/>
            <person name="Hirakawa Y."/>
            <person name="Hopkins J.F."/>
            <person name="Rensing S.A."/>
            <person name="Schmutz J."/>
            <person name="Symeonidi A."/>
            <person name="Elias M."/>
            <person name="Eveleigh R.J."/>
            <person name="Herman E.K."/>
            <person name="Klute M.J."/>
            <person name="Nakayama T."/>
            <person name="Obornik M."/>
            <person name="Reyes-Prieto A."/>
            <person name="Armbrust E.V."/>
            <person name="Aves S.J."/>
            <person name="Beiko R.G."/>
            <person name="Coutinho P."/>
            <person name="Dacks J.B."/>
            <person name="Durnford D.G."/>
            <person name="Fast N.M."/>
            <person name="Green B.R."/>
            <person name="Grisdale C."/>
            <person name="Hempe F."/>
            <person name="Henrissat B."/>
            <person name="Hoppner M.P."/>
            <person name="Ishida K.-I."/>
            <person name="Kim E."/>
            <person name="Koreny L."/>
            <person name="Kroth P.G."/>
            <person name="Liu Y."/>
            <person name="Malik S.-B."/>
            <person name="Maier U.G."/>
            <person name="McRose D."/>
            <person name="Mock T."/>
            <person name="Neilson J.A."/>
            <person name="Onodera N.T."/>
            <person name="Poole A.M."/>
            <person name="Pritham E.J."/>
            <person name="Richards T.A."/>
            <person name="Rocap G."/>
            <person name="Roy S.W."/>
            <person name="Sarai C."/>
            <person name="Schaack S."/>
            <person name="Shirato S."/>
            <person name="Slamovits C.H."/>
            <person name="Spencer D.F."/>
            <person name="Suzuki S."/>
            <person name="Worden A.Z."/>
            <person name="Zauner S."/>
            <person name="Barry K."/>
            <person name="Bell C."/>
            <person name="Bharti A.K."/>
            <person name="Crow J.A."/>
            <person name="Grimwood J."/>
            <person name="Kramer R."/>
            <person name="Lindquist E."/>
            <person name="Lucas S."/>
            <person name="Salamov A."/>
            <person name="McFadden G.I."/>
            <person name="Lane C.E."/>
            <person name="Keeling P.J."/>
            <person name="Gray M.W."/>
            <person name="Grigoriev I.V."/>
            <person name="Archibald J.M."/>
        </authorList>
    </citation>
    <scope>NUCLEOTIDE SEQUENCE</scope>
    <source>
        <strain evidence="4">CCMP2712</strain>
    </source>
</reference>
<feature type="transmembrane region" description="Helical" evidence="1">
    <location>
        <begin position="141"/>
        <end position="159"/>
    </location>
</feature>
<keyword evidence="1" id="KW-0812">Transmembrane</keyword>
<dbReference type="KEGG" id="gtt:GUITHDRAFT_107026"/>
<dbReference type="EnsemblProtists" id="EKX47113">
    <property type="protein sequence ID" value="EKX47113"/>
    <property type="gene ID" value="GUITHDRAFT_107026"/>
</dbReference>
<feature type="transmembrane region" description="Helical" evidence="1">
    <location>
        <begin position="300"/>
        <end position="321"/>
    </location>
</feature>
<organism evidence="2">
    <name type="scientific">Guillardia theta (strain CCMP2712)</name>
    <name type="common">Cryptophyte</name>
    <dbReference type="NCBI Taxonomy" id="905079"/>
    <lineage>
        <taxon>Eukaryota</taxon>
        <taxon>Cryptophyceae</taxon>
        <taxon>Pyrenomonadales</taxon>
        <taxon>Geminigeraceae</taxon>
        <taxon>Guillardia</taxon>
    </lineage>
</organism>
<reference evidence="2 4" key="1">
    <citation type="journal article" date="2012" name="Nature">
        <title>Algal genomes reveal evolutionary mosaicism and the fate of nucleomorphs.</title>
        <authorList>
            <consortium name="DOE Joint Genome Institute"/>
            <person name="Curtis B.A."/>
            <person name="Tanifuji G."/>
            <person name="Burki F."/>
            <person name="Gruber A."/>
            <person name="Irimia M."/>
            <person name="Maruyama S."/>
            <person name="Arias M.C."/>
            <person name="Ball S.G."/>
            <person name="Gile G.H."/>
            <person name="Hirakawa Y."/>
            <person name="Hopkins J.F."/>
            <person name="Kuo A."/>
            <person name="Rensing S.A."/>
            <person name="Schmutz J."/>
            <person name="Symeonidi A."/>
            <person name="Elias M."/>
            <person name="Eveleigh R.J."/>
            <person name="Herman E.K."/>
            <person name="Klute M.J."/>
            <person name="Nakayama T."/>
            <person name="Obornik M."/>
            <person name="Reyes-Prieto A."/>
            <person name="Armbrust E.V."/>
            <person name="Aves S.J."/>
            <person name="Beiko R.G."/>
            <person name="Coutinho P."/>
            <person name="Dacks J.B."/>
            <person name="Durnford D.G."/>
            <person name="Fast N.M."/>
            <person name="Green B.R."/>
            <person name="Grisdale C.J."/>
            <person name="Hempel F."/>
            <person name="Henrissat B."/>
            <person name="Hoppner M.P."/>
            <person name="Ishida K."/>
            <person name="Kim E."/>
            <person name="Koreny L."/>
            <person name="Kroth P.G."/>
            <person name="Liu Y."/>
            <person name="Malik S.B."/>
            <person name="Maier U.G."/>
            <person name="McRose D."/>
            <person name="Mock T."/>
            <person name="Neilson J.A."/>
            <person name="Onodera N.T."/>
            <person name="Poole A.M."/>
            <person name="Pritham E.J."/>
            <person name="Richards T.A."/>
            <person name="Rocap G."/>
            <person name="Roy S.W."/>
            <person name="Sarai C."/>
            <person name="Schaack S."/>
            <person name="Shirato S."/>
            <person name="Slamovits C.H."/>
            <person name="Spencer D.F."/>
            <person name="Suzuki S."/>
            <person name="Worden A.Z."/>
            <person name="Zauner S."/>
            <person name="Barry K."/>
            <person name="Bell C."/>
            <person name="Bharti A.K."/>
            <person name="Crow J.A."/>
            <person name="Grimwood J."/>
            <person name="Kramer R."/>
            <person name="Lindquist E."/>
            <person name="Lucas S."/>
            <person name="Salamov A."/>
            <person name="McFadden G.I."/>
            <person name="Lane C.E."/>
            <person name="Keeling P.J."/>
            <person name="Gray M.W."/>
            <person name="Grigoriev I.V."/>
            <person name="Archibald J.M."/>
        </authorList>
    </citation>
    <scope>NUCLEOTIDE SEQUENCE</scope>
    <source>
        <strain evidence="2 4">CCMP2712</strain>
    </source>
</reference>
<proteinExistence type="predicted"/>
<dbReference type="PaxDb" id="55529-EKX47113"/>
<gene>
    <name evidence="2" type="ORF">GUITHDRAFT_107026</name>
</gene>
<feature type="transmembrane region" description="Helical" evidence="1">
    <location>
        <begin position="222"/>
        <end position="244"/>
    </location>
</feature>
<dbReference type="HOGENOM" id="CLU_641665_0_0_1"/>
<sequence length="428" mass="46732">MSRMYTDPVCALEYEKRAQPAAERKHALHKYLSLCSPKLVGVVAVLYLAHAVNLNSARSFSSLNLRGAEGERLVKPMFLCYLMSVAKLLCAPWANIHTVREYFGVPHQLPKSRYCLIAASDMVALYFGFLSLLFIPPSGSWVLVEAGILVITAFGSAYITKKSKMTRYFAGCIAGALVGLCATTLSLSLSESSLEKSVEQDFHHAEQGNEIVLFGMHVKGELWLWGILFSTGNAVGTATECLLGELGFVDDGLDPWSLNVIIGLIQGSCWIILLIFAQILPGSDNGSVESTVDLIVSARRYPMIAGLVLLVLFGAFGRTAIMWWLRHQYGMIPANMIGSGRVVGLWVFGMFLGLIYPGLGESWSWAGSPVLLLGFAFTLGSSIAYIAEKHRMALENYENFIEPDGIEKGRSEGTELAARPAEEIQADA</sequence>
<evidence type="ECO:0000313" key="3">
    <source>
        <dbReference type="EnsemblProtists" id="EKX47113"/>
    </source>
</evidence>
<feature type="transmembrane region" description="Helical" evidence="1">
    <location>
        <begin position="114"/>
        <end position="135"/>
    </location>
</feature>
<evidence type="ECO:0000313" key="2">
    <source>
        <dbReference type="EMBL" id="EKX47113.1"/>
    </source>
</evidence>
<keyword evidence="1" id="KW-1133">Transmembrane helix</keyword>
<reference evidence="3" key="3">
    <citation type="submission" date="2016-03" db="UniProtKB">
        <authorList>
            <consortium name="EnsemblProtists"/>
        </authorList>
    </citation>
    <scope>IDENTIFICATION</scope>
</reference>